<proteinExistence type="predicted"/>
<feature type="region of interest" description="Disordered" evidence="1">
    <location>
        <begin position="102"/>
        <end position="126"/>
    </location>
</feature>
<organism evidence="2 3">
    <name type="scientific">Eleusine coracana subsp. coracana</name>
    <dbReference type="NCBI Taxonomy" id="191504"/>
    <lineage>
        <taxon>Eukaryota</taxon>
        <taxon>Viridiplantae</taxon>
        <taxon>Streptophyta</taxon>
        <taxon>Embryophyta</taxon>
        <taxon>Tracheophyta</taxon>
        <taxon>Spermatophyta</taxon>
        <taxon>Magnoliopsida</taxon>
        <taxon>Liliopsida</taxon>
        <taxon>Poales</taxon>
        <taxon>Poaceae</taxon>
        <taxon>PACMAD clade</taxon>
        <taxon>Chloridoideae</taxon>
        <taxon>Cynodonteae</taxon>
        <taxon>Eleusininae</taxon>
        <taxon>Eleusine</taxon>
    </lineage>
</organism>
<evidence type="ECO:0000256" key="1">
    <source>
        <dbReference type="SAM" id="MobiDB-lite"/>
    </source>
</evidence>
<evidence type="ECO:0000313" key="3">
    <source>
        <dbReference type="Proteomes" id="UP001054889"/>
    </source>
</evidence>
<dbReference type="AlphaFoldDB" id="A0AAV5C0B4"/>
<dbReference type="Proteomes" id="UP001054889">
    <property type="component" value="Unassembled WGS sequence"/>
</dbReference>
<dbReference type="EMBL" id="BQKI01000004">
    <property type="protein sequence ID" value="GJM92129.1"/>
    <property type="molecule type" value="Genomic_DNA"/>
</dbReference>
<sequence>MPSCRHASAEISSHDVLMQSICCDHGKAMSSELPDDAMEDAEEAATTMSFYCNQWKAVKSELPWGAVEGDVVKHNDEILQDEDKASASELLWKAMELELPWGVVEEEEEEEEEQKKEEEVTDDDYDDDEILVDADKIAEIEMRRVRRGWLHAYGKGYGSFEDDNLNS</sequence>
<evidence type="ECO:0000313" key="2">
    <source>
        <dbReference type="EMBL" id="GJM92129.1"/>
    </source>
</evidence>
<gene>
    <name evidence="2" type="primary">ga08561</name>
    <name evidence="2" type="ORF">PR202_ga08561</name>
</gene>
<protein>
    <submittedName>
        <fullName evidence="2">Uncharacterized protein</fullName>
    </submittedName>
</protein>
<accession>A0AAV5C0B4</accession>
<comment type="caution">
    <text evidence="2">The sequence shown here is derived from an EMBL/GenBank/DDBJ whole genome shotgun (WGS) entry which is preliminary data.</text>
</comment>
<reference evidence="2" key="2">
    <citation type="submission" date="2021-12" db="EMBL/GenBank/DDBJ databases">
        <title>Resequencing data analysis of finger millet.</title>
        <authorList>
            <person name="Hatakeyama M."/>
            <person name="Aluri S."/>
            <person name="Balachadran M.T."/>
            <person name="Sivarajan S.R."/>
            <person name="Poveda L."/>
            <person name="Shimizu-Inatsugi R."/>
            <person name="Schlapbach R."/>
            <person name="Sreeman S.M."/>
            <person name="Shimizu K.K."/>
        </authorList>
    </citation>
    <scope>NUCLEOTIDE SEQUENCE</scope>
</reference>
<name>A0AAV5C0B4_ELECO</name>
<keyword evidence="3" id="KW-1185">Reference proteome</keyword>
<reference evidence="2" key="1">
    <citation type="journal article" date="2018" name="DNA Res.">
        <title>Multiple hybrid de novo genome assembly of finger millet, an orphan allotetraploid crop.</title>
        <authorList>
            <person name="Hatakeyama M."/>
            <person name="Aluri S."/>
            <person name="Balachadran M.T."/>
            <person name="Sivarajan S.R."/>
            <person name="Patrignani A."/>
            <person name="Gruter S."/>
            <person name="Poveda L."/>
            <person name="Shimizu-Inatsugi R."/>
            <person name="Baeten J."/>
            <person name="Francoijs K.J."/>
            <person name="Nataraja K.N."/>
            <person name="Reddy Y.A.N."/>
            <person name="Phadnis S."/>
            <person name="Ravikumar R.L."/>
            <person name="Schlapbach R."/>
            <person name="Sreeman S.M."/>
            <person name="Shimizu K.K."/>
        </authorList>
    </citation>
    <scope>NUCLEOTIDE SEQUENCE</scope>
</reference>